<dbReference type="EMBL" id="PDDX01000001">
    <property type="protein sequence ID" value="PHI30100.1"/>
    <property type="molecule type" value="Genomic_DNA"/>
</dbReference>
<reference evidence="2 4" key="3">
    <citation type="submission" date="2019-03" db="EMBL/GenBank/DDBJ databases">
        <authorList>
            <consortium name="Pathogen Informatics"/>
        </authorList>
    </citation>
    <scope>NUCLEOTIDE SEQUENCE [LARGE SCALE GENOMIC DNA]</scope>
    <source>
        <strain evidence="2 4">NCTC12282</strain>
    </source>
</reference>
<gene>
    <name evidence="1" type="ORF">CRN84_12480</name>
    <name evidence="2" type="ORF">NCTC12282_03561</name>
</gene>
<dbReference type="EMBL" id="CAADJA010000002">
    <property type="protein sequence ID" value="VFS49101.1"/>
    <property type="molecule type" value="Genomic_DNA"/>
</dbReference>
<accession>A0A2C6C170</accession>
<dbReference type="RefSeq" id="WP_029095522.1">
    <property type="nucleotide sequence ID" value="NZ_CAADJA010000002.1"/>
</dbReference>
<dbReference type="STRING" id="1111728.GCA_000427805_03422"/>
<organism evidence="1 3">
    <name type="scientific">Budvicia aquatica</name>
    <dbReference type="NCBI Taxonomy" id="82979"/>
    <lineage>
        <taxon>Bacteria</taxon>
        <taxon>Pseudomonadati</taxon>
        <taxon>Pseudomonadota</taxon>
        <taxon>Gammaproteobacteria</taxon>
        <taxon>Enterobacterales</taxon>
        <taxon>Budviciaceae</taxon>
        <taxon>Budvicia</taxon>
    </lineage>
</organism>
<evidence type="ECO:0000313" key="4">
    <source>
        <dbReference type="Proteomes" id="UP000373449"/>
    </source>
</evidence>
<protein>
    <submittedName>
        <fullName evidence="1">Uncharacterized protein</fullName>
    </submittedName>
</protein>
<dbReference type="AlphaFoldDB" id="A0A2C6C170"/>
<keyword evidence="3" id="KW-1185">Reference proteome</keyword>
<evidence type="ECO:0000313" key="1">
    <source>
        <dbReference type="EMBL" id="PHI30100.1"/>
    </source>
</evidence>
<sequence length="228" mass="25938">MSQIISLIDRYLSNRMPFAEFEAQLYHDAELEKWLSDIPAPRKSEAGESLYLHLISLDYRQPASVVQLRQLLSDELAKRSVVTELQKAIRNNPCGQLVDSNKVLDYKIQQGGFCLEENRLCFSVEYLPVKKSGFPYDYQLSVQDIEYVACDELNIVELSNNSGVDITVYSAGYFASDIAGQVRFRVADNLMMLTFSVISDLPDFEERVTFMGECTLPMVIKSDLYLPS</sequence>
<evidence type="ECO:0000313" key="3">
    <source>
        <dbReference type="Proteomes" id="UP000224974"/>
    </source>
</evidence>
<reference evidence="3" key="2">
    <citation type="submission" date="2017-09" db="EMBL/GenBank/DDBJ databases">
        <title>FDA dAtabase for Regulatory Grade micrObial Sequences (FDA-ARGOS): Supporting development and validation of Infectious Disease Dx tests.</title>
        <authorList>
            <person name="Minogue T."/>
            <person name="Wolcott M."/>
            <person name="Wasieloski L."/>
            <person name="Aguilar W."/>
            <person name="Moore D."/>
            <person name="Tallon L."/>
            <person name="Sadzewicz L."/>
            <person name="Ott S."/>
            <person name="Zhao X."/>
            <person name="Nagaraj S."/>
            <person name="Vavikolanu K."/>
            <person name="Aluvathingal J."/>
            <person name="Nadendla S."/>
            <person name="Sichtig H."/>
        </authorList>
    </citation>
    <scope>NUCLEOTIDE SEQUENCE [LARGE SCALE GENOMIC DNA]</scope>
    <source>
        <strain evidence="3">FDAARGOS_387</strain>
    </source>
</reference>
<name>A0A2C6C170_9GAMM</name>
<dbReference type="Proteomes" id="UP000373449">
    <property type="component" value="Unassembled WGS sequence"/>
</dbReference>
<reference evidence="1" key="1">
    <citation type="submission" date="2017-09" db="EMBL/GenBank/DDBJ databases">
        <title>FDA dAtabase for Regulatory Grade micrObial Sequences (FDA-ARGOS): Supporting development and validation of Infectious Disease Dx tests.</title>
        <authorList>
            <person name="Minogue T."/>
            <person name="Wolcott M."/>
            <person name="Wasieloski L."/>
            <person name="Aguilar W."/>
            <person name="Moore D."/>
            <person name="Tallon L.J."/>
            <person name="Sadzewicz L."/>
            <person name="Ott S."/>
            <person name="Zhao X."/>
            <person name="Nagaraj S."/>
            <person name="Vavikolanu K."/>
            <person name="Aluvathingal J."/>
            <person name="Nadendla S."/>
            <person name="Sichtig H."/>
        </authorList>
    </citation>
    <scope>NUCLEOTIDE SEQUENCE</scope>
    <source>
        <strain evidence="1">FDAARGOS_387</strain>
    </source>
</reference>
<evidence type="ECO:0000313" key="2">
    <source>
        <dbReference type="EMBL" id="VFS49101.1"/>
    </source>
</evidence>
<proteinExistence type="predicted"/>
<dbReference type="Proteomes" id="UP000224974">
    <property type="component" value="Unassembled WGS sequence"/>
</dbReference>